<keyword evidence="1" id="KW-0732">Signal</keyword>
<organism evidence="2 3">
    <name type="scientific">Symbiodinium microadriaticum</name>
    <name type="common">Dinoflagellate</name>
    <name type="synonym">Zooxanthella microadriatica</name>
    <dbReference type="NCBI Taxonomy" id="2951"/>
    <lineage>
        <taxon>Eukaryota</taxon>
        <taxon>Sar</taxon>
        <taxon>Alveolata</taxon>
        <taxon>Dinophyceae</taxon>
        <taxon>Suessiales</taxon>
        <taxon>Symbiodiniaceae</taxon>
        <taxon>Symbiodinium</taxon>
    </lineage>
</organism>
<dbReference type="EMBL" id="LSRX01001690">
    <property type="protein sequence ID" value="OLP77926.1"/>
    <property type="molecule type" value="Genomic_DNA"/>
</dbReference>
<accession>A0A1Q9C4U8</accession>
<proteinExistence type="predicted"/>
<reference evidence="2 3" key="1">
    <citation type="submission" date="2016-02" db="EMBL/GenBank/DDBJ databases">
        <title>Genome analysis of coral dinoflagellate symbionts highlights evolutionary adaptations to a symbiotic lifestyle.</title>
        <authorList>
            <person name="Aranda M."/>
            <person name="Li Y."/>
            <person name="Liew Y.J."/>
            <person name="Baumgarten S."/>
            <person name="Simakov O."/>
            <person name="Wilson M."/>
            <person name="Piel J."/>
            <person name="Ashoor H."/>
            <person name="Bougouffa S."/>
            <person name="Bajic V.B."/>
            <person name="Ryu T."/>
            <person name="Ravasi T."/>
            <person name="Bayer T."/>
            <person name="Micklem G."/>
            <person name="Kim H."/>
            <person name="Bhak J."/>
            <person name="Lajeunesse T.C."/>
            <person name="Voolstra C.R."/>
        </authorList>
    </citation>
    <scope>NUCLEOTIDE SEQUENCE [LARGE SCALE GENOMIC DNA]</scope>
    <source>
        <strain evidence="2 3">CCMP2467</strain>
    </source>
</reference>
<evidence type="ECO:0000313" key="3">
    <source>
        <dbReference type="Proteomes" id="UP000186817"/>
    </source>
</evidence>
<comment type="caution">
    <text evidence="2">The sequence shown here is derived from an EMBL/GenBank/DDBJ whole genome shotgun (WGS) entry which is preliminary data.</text>
</comment>
<dbReference type="Proteomes" id="UP000186817">
    <property type="component" value="Unassembled WGS sequence"/>
</dbReference>
<feature type="chain" id="PRO_5012615793" evidence="1">
    <location>
        <begin position="23"/>
        <end position="104"/>
    </location>
</feature>
<feature type="signal peptide" evidence="1">
    <location>
        <begin position="1"/>
        <end position="22"/>
    </location>
</feature>
<sequence>MRELFPAMFRLVALTWLSSAVGYKRIAAAVDGTIVSQSDFAGGRIAGYQAVQEVVNPLFEELELTMACCSDAKPVADEIAAKINLNEIHEKECQDWVFMEFAMS</sequence>
<gene>
    <name evidence="2" type="ORF">AK812_SmicGene41959</name>
</gene>
<protein>
    <submittedName>
        <fullName evidence="2">Uncharacterized protein</fullName>
    </submittedName>
</protein>
<keyword evidence="3" id="KW-1185">Reference proteome</keyword>
<dbReference type="AlphaFoldDB" id="A0A1Q9C4U8"/>
<evidence type="ECO:0000313" key="2">
    <source>
        <dbReference type="EMBL" id="OLP77926.1"/>
    </source>
</evidence>
<name>A0A1Q9C4U8_SYMMI</name>
<evidence type="ECO:0000256" key="1">
    <source>
        <dbReference type="SAM" id="SignalP"/>
    </source>
</evidence>